<dbReference type="Proteomes" id="UP000295260">
    <property type="component" value="Unassembled WGS sequence"/>
</dbReference>
<keyword evidence="7" id="KW-1185">Reference proteome</keyword>
<dbReference type="InterPro" id="IPR019533">
    <property type="entry name" value="Peptidase_S26"/>
</dbReference>
<dbReference type="SUPFAM" id="SSF51306">
    <property type="entry name" value="LexA/Signal peptidase"/>
    <property type="match status" value="2"/>
</dbReference>
<sequence length="579" mass="67396">MSTYQWFIFFLVIQLIHGLGTWKLYEKAGRKSWEAFVPVYNSIILMKIINRPSWWTFLLFIPVINLIMFPVVWVETLRSFGRNSTIDTWLGIFTFGFYIYYINYTQNVAHIKDRSLVAPTKIGDTVSSILFAIVVATLVHTYVMQPFTIPSSSLEKSLLIGDFLFVSKFHYGARPSMTTVAAPMFHDTLPIVKVKSYLYDDNNPSSWKNKLQLPYFRLPGFQEIKNNDIVVFNWPRDTLFHMYKPADRRYSKPIDKKTNYVKRCVGIPGDSLQIKNGDVFINGKAIVLPERAKPQFGYDLKFKSTIDAELMQQYEIVEYNRVFKIERNLWENNIIKDYIIKEKIKVTELSKDSTSVNIIGAIDQDIYDKLKLSLSDNFIQANLTVDKAELLKKDSRIELVNKYIKNGAEDGVFPDFMDGIPSKTNNWNSDNFGPIYIPKAGETVDLNLKSLPFYKLIITEYEGNQLKVVGNDIYVNDKIATKYTFTKNYYWMMGDNRNNSLDARYFGYTPDDHIVGKPVFIWLSWDSNGKGLNKIRWDRMFTTVNGEGQPESYFKYFLVLLGLYFVGEHFWKKRKAAKE</sequence>
<dbReference type="InterPro" id="IPR036286">
    <property type="entry name" value="LexA/Signal_pep-like_sf"/>
</dbReference>
<dbReference type="RefSeq" id="WP_133531728.1">
    <property type="nucleotide sequence ID" value="NZ_SNXR01000011.1"/>
</dbReference>
<feature type="transmembrane region" description="Helical" evidence="4">
    <location>
        <begin position="125"/>
        <end position="143"/>
    </location>
</feature>
<dbReference type="AlphaFoldDB" id="A0A4R6QGT2"/>
<feature type="active site" evidence="3">
    <location>
        <position position="262"/>
    </location>
</feature>
<comment type="subcellular location">
    <subcellularLocation>
        <location evidence="4">Membrane</location>
        <topology evidence="4">Single-pass type II membrane protein</topology>
    </subcellularLocation>
</comment>
<keyword evidence="4" id="KW-0812">Transmembrane</keyword>
<comment type="caution">
    <text evidence="6">The sequence shown here is derived from an EMBL/GenBank/DDBJ whole genome shotgun (WGS) entry which is preliminary data.</text>
</comment>
<keyword evidence="4" id="KW-0645">Protease</keyword>
<dbReference type="EC" id="3.4.21.89" evidence="4"/>
<comment type="caution">
    <text evidence="4">Lacks conserved residue(s) required for the propagation of feature annotation.</text>
</comment>
<dbReference type="Gene3D" id="2.10.109.10">
    <property type="entry name" value="Umud Fragment, subunit A"/>
    <property type="match status" value="2"/>
</dbReference>
<evidence type="ECO:0000256" key="3">
    <source>
        <dbReference type="PIRSR" id="PIRSR600223-1"/>
    </source>
</evidence>
<evidence type="ECO:0000313" key="6">
    <source>
        <dbReference type="EMBL" id="TDP60759.1"/>
    </source>
</evidence>
<dbReference type="GO" id="GO:0006465">
    <property type="term" value="P:signal peptide processing"/>
    <property type="evidence" value="ECO:0007669"/>
    <property type="project" value="InterPro"/>
</dbReference>
<keyword evidence="4" id="KW-1133">Transmembrane helix</keyword>
<evidence type="ECO:0000256" key="4">
    <source>
        <dbReference type="RuleBase" id="RU362042"/>
    </source>
</evidence>
<evidence type="ECO:0000259" key="5">
    <source>
        <dbReference type="Pfam" id="PF10502"/>
    </source>
</evidence>
<feature type="transmembrane region" description="Helical" evidence="4">
    <location>
        <begin position="6"/>
        <end position="25"/>
    </location>
</feature>
<feature type="active site" evidence="3">
    <location>
        <position position="153"/>
    </location>
</feature>
<keyword evidence="4" id="KW-0472">Membrane</keyword>
<feature type="transmembrane region" description="Helical" evidence="4">
    <location>
        <begin position="54"/>
        <end position="74"/>
    </location>
</feature>
<dbReference type="PANTHER" id="PTHR43390:SF1">
    <property type="entry name" value="CHLOROPLAST PROCESSING PEPTIDASE"/>
    <property type="match status" value="1"/>
</dbReference>
<comment type="similarity">
    <text evidence="1 4">Belongs to the peptidase S26 family.</text>
</comment>
<dbReference type="GO" id="GO:0009003">
    <property type="term" value="F:signal peptidase activity"/>
    <property type="evidence" value="ECO:0007669"/>
    <property type="project" value="UniProtKB-EC"/>
</dbReference>
<accession>A0A4R6QGT2</accession>
<proteinExistence type="inferred from homology"/>
<feature type="transmembrane region" description="Helical" evidence="4">
    <location>
        <begin position="86"/>
        <end position="104"/>
    </location>
</feature>
<reference evidence="6 7" key="1">
    <citation type="submission" date="2019-03" db="EMBL/GenBank/DDBJ databases">
        <title>Genomic Encyclopedia of Archaeal and Bacterial Type Strains, Phase II (KMG-II): from individual species to whole genera.</title>
        <authorList>
            <person name="Goeker M."/>
        </authorList>
    </citation>
    <scope>NUCLEOTIDE SEQUENCE [LARGE SCALE GENOMIC DNA]</scope>
    <source>
        <strain evidence="6 7">DSM 25687</strain>
    </source>
</reference>
<feature type="domain" description="Peptidase S26" evidence="5">
    <location>
        <begin position="483"/>
        <end position="522"/>
    </location>
</feature>
<dbReference type="OrthoDB" id="9802919at2"/>
<feature type="domain" description="Peptidase S26" evidence="5">
    <location>
        <begin position="124"/>
        <end position="325"/>
    </location>
</feature>
<dbReference type="Pfam" id="PF18936">
    <property type="entry name" value="DUF5684"/>
    <property type="match status" value="1"/>
</dbReference>
<keyword evidence="4" id="KW-0378">Hydrolase</keyword>
<evidence type="ECO:0000256" key="1">
    <source>
        <dbReference type="ARBA" id="ARBA00009370"/>
    </source>
</evidence>
<dbReference type="GO" id="GO:0004252">
    <property type="term" value="F:serine-type endopeptidase activity"/>
    <property type="evidence" value="ECO:0007669"/>
    <property type="project" value="InterPro"/>
</dbReference>
<comment type="catalytic activity">
    <reaction evidence="4">
        <text>Cleavage of hydrophobic, N-terminal signal or leader sequences from secreted and periplasmic proteins.</text>
        <dbReference type="EC" id="3.4.21.89"/>
    </reaction>
</comment>
<gene>
    <name evidence="6" type="ORF">BC748_0358</name>
</gene>
<dbReference type="PANTHER" id="PTHR43390">
    <property type="entry name" value="SIGNAL PEPTIDASE I"/>
    <property type="match status" value="1"/>
</dbReference>
<protein>
    <recommendedName>
        <fullName evidence="2 4">Signal peptidase I</fullName>
        <ecNumber evidence="4">3.4.21.89</ecNumber>
    </recommendedName>
</protein>
<dbReference type="InterPro" id="IPR043739">
    <property type="entry name" value="DUF5684"/>
</dbReference>
<dbReference type="CDD" id="cd06530">
    <property type="entry name" value="S26_SPase_I"/>
    <property type="match status" value="2"/>
</dbReference>
<dbReference type="NCBIfam" id="TIGR02227">
    <property type="entry name" value="sigpep_I_bact"/>
    <property type="match status" value="1"/>
</dbReference>
<dbReference type="InterPro" id="IPR000223">
    <property type="entry name" value="Pept_S26A_signal_pept_1"/>
</dbReference>
<evidence type="ECO:0000256" key="2">
    <source>
        <dbReference type="ARBA" id="ARBA00019232"/>
    </source>
</evidence>
<organism evidence="6 7">
    <name type="scientific">Flavobacterium dankookense</name>
    <dbReference type="NCBI Taxonomy" id="706186"/>
    <lineage>
        <taxon>Bacteria</taxon>
        <taxon>Pseudomonadati</taxon>
        <taxon>Bacteroidota</taxon>
        <taxon>Flavobacteriia</taxon>
        <taxon>Flavobacteriales</taxon>
        <taxon>Flavobacteriaceae</taxon>
        <taxon>Flavobacterium</taxon>
    </lineage>
</organism>
<dbReference type="GO" id="GO:0016020">
    <property type="term" value="C:membrane"/>
    <property type="evidence" value="ECO:0007669"/>
    <property type="project" value="UniProtKB-SubCell"/>
</dbReference>
<dbReference type="Pfam" id="PF10502">
    <property type="entry name" value="Peptidase_S26"/>
    <property type="match status" value="2"/>
</dbReference>
<evidence type="ECO:0000313" key="7">
    <source>
        <dbReference type="Proteomes" id="UP000295260"/>
    </source>
</evidence>
<name>A0A4R6QGT2_9FLAO</name>
<dbReference type="PRINTS" id="PR00727">
    <property type="entry name" value="LEADERPTASE"/>
</dbReference>
<dbReference type="EMBL" id="SNXR01000011">
    <property type="protein sequence ID" value="TDP60759.1"/>
    <property type="molecule type" value="Genomic_DNA"/>
</dbReference>